<organism evidence="2 3">
    <name type="scientific">Actinomadura fulvescens</name>
    <dbReference type="NCBI Taxonomy" id="46160"/>
    <lineage>
        <taxon>Bacteria</taxon>
        <taxon>Bacillati</taxon>
        <taxon>Actinomycetota</taxon>
        <taxon>Actinomycetes</taxon>
        <taxon>Streptosporangiales</taxon>
        <taxon>Thermomonosporaceae</taxon>
        <taxon>Actinomadura</taxon>
    </lineage>
</organism>
<evidence type="ECO:0000313" key="3">
    <source>
        <dbReference type="Proteomes" id="UP001501509"/>
    </source>
</evidence>
<gene>
    <name evidence="2" type="ORF">GCM10010411_13400</name>
</gene>
<keyword evidence="3" id="KW-1185">Reference proteome</keyword>
<feature type="compositionally biased region" description="Pro residues" evidence="1">
    <location>
        <begin position="57"/>
        <end position="68"/>
    </location>
</feature>
<sequence length="91" mass="9803">MDRGGQLLAHSSVEGGSEQLLEALLRLTGITSDNRRCVQAYVRDVAHDLLTRGDRPPSTPSPDPQAPPDPDDPWASTPPRDGAAFTDQPPF</sequence>
<evidence type="ECO:0000313" key="2">
    <source>
        <dbReference type="EMBL" id="GAA2582017.1"/>
    </source>
</evidence>
<dbReference type="RefSeq" id="WP_344538631.1">
    <property type="nucleotide sequence ID" value="NZ_BAAATD010000001.1"/>
</dbReference>
<feature type="region of interest" description="Disordered" evidence="1">
    <location>
        <begin position="50"/>
        <end position="91"/>
    </location>
</feature>
<protein>
    <submittedName>
        <fullName evidence="2">Uncharacterized protein</fullName>
    </submittedName>
</protein>
<accession>A0ABN3PHA3</accession>
<comment type="caution">
    <text evidence="2">The sequence shown here is derived from an EMBL/GenBank/DDBJ whole genome shotgun (WGS) entry which is preliminary data.</text>
</comment>
<dbReference type="EMBL" id="BAAATD010000001">
    <property type="protein sequence ID" value="GAA2582017.1"/>
    <property type="molecule type" value="Genomic_DNA"/>
</dbReference>
<reference evidence="2 3" key="1">
    <citation type="journal article" date="2019" name="Int. J. Syst. Evol. Microbiol.">
        <title>The Global Catalogue of Microorganisms (GCM) 10K type strain sequencing project: providing services to taxonomists for standard genome sequencing and annotation.</title>
        <authorList>
            <consortium name="The Broad Institute Genomics Platform"/>
            <consortium name="The Broad Institute Genome Sequencing Center for Infectious Disease"/>
            <person name="Wu L."/>
            <person name="Ma J."/>
        </authorList>
    </citation>
    <scope>NUCLEOTIDE SEQUENCE [LARGE SCALE GENOMIC DNA]</scope>
    <source>
        <strain evidence="2 3">JCM 6833</strain>
    </source>
</reference>
<proteinExistence type="predicted"/>
<evidence type="ECO:0000256" key="1">
    <source>
        <dbReference type="SAM" id="MobiDB-lite"/>
    </source>
</evidence>
<name>A0ABN3PHA3_9ACTN</name>
<dbReference type="Proteomes" id="UP001501509">
    <property type="component" value="Unassembled WGS sequence"/>
</dbReference>